<evidence type="ECO:0000313" key="4">
    <source>
        <dbReference type="EMBL" id="NGN45143.1"/>
    </source>
</evidence>
<accession>A0A7C9VC42</accession>
<feature type="domain" description="Solute-binding protein family 3/N-terminal" evidence="3">
    <location>
        <begin position="39"/>
        <end position="264"/>
    </location>
</feature>
<name>A0A7C9VC42_9HYPH</name>
<feature type="chain" id="PRO_5028898987" evidence="2">
    <location>
        <begin position="27"/>
        <end position="271"/>
    </location>
</feature>
<dbReference type="PANTHER" id="PTHR35936">
    <property type="entry name" value="MEMBRANE-BOUND LYTIC MUREIN TRANSGLYCOSYLASE F"/>
    <property type="match status" value="1"/>
</dbReference>
<organism evidence="4 5">
    <name type="scientific">Mesorhizobium zhangyense</name>
    <dbReference type="NCBI Taxonomy" id="1776730"/>
    <lineage>
        <taxon>Bacteria</taxon>
        <taxon>Pseudomonadati</taxon>
        <taxon>Pseudomonadota</taxon>
        <taxon>Alphaproteobacteria</taxon>
        <taxon>Hyphomicrobiales</taxon>
        <taxon>Phyllobacteriaceae</taxon>
        <taxon>Mesorhizobium</taxon>
    </lineage>
</organism>
<protein>
    <submittedName>
        <fullName evidence="4">Amino acid ABC transporter substrate-binding protein</fullName>
    </submittedName>
</protein>
<sequence length="271" mass="29625">MMLTKKLLVIGLMTAAFGMTTSVARAADDMLAKIKAKGVMTVCMANYFPYAVKNPATNEWEGLDLDIGAEIAKLLNVKIEIADTPWPVIMQSITTGKCDVSFAPSFVLPARAEQVLFTQPFSYDSSAVFVASDSPINTLDDLDRPGNTIAFVAGTAEDRWSRDTFKKAELKALLGDTSNASLLEVSAKRVTAAVTTRAGNIAFIKNNPQLSYKLLTKDPILPTPFAFMVPKGEYHFQQYLNVALSRLEQNGVLPALNKKWLGALEINEIKK</sequence>
<dbReference type="Proteomes" id="UP000481252">
    <property type="component" value="Unassembled WGS sequence"/>
</dbReference>
<dbReference type="EMBL" id="JAAKZG010000027">
    <property type="protein sequence ID" value="NGN45143.1"/>
    <property type="molecule type" value="Genomic_DNA"/>
</dbReference>
<evidence type="ECO:0000256" key="1">
    <source>
        <dbReference type="ARBA" id="ARBA00022729"/>
    </source>
</evidence>
<dbReference type="Gene3D" id="3.40.190.10">
    <property type="entry name" value="Periplasmic binding protein-like II"/>
    <property type="match status" value="2"/>
</dbReference>
<evidence type="ECO:0000313" key="5">
    <source>
        <dbReference type="Proteomes" id="UP000481252"/>
    </source>
</evidence>
<dbReference type="RefSeq" id="WP_165121518.1">
    <property type="nucleotide sequence ID" value="NZ_JAAKZG010000027.1"/>
</dbReference>
<dbReference type="Pfam" id="PF00497">
    <property type="entry name" value="SBP_bac_3"/>
    <property type="match status" value="1"/>
</dbReference>
<dbReference type="SMART" id="SM00062">
    <property type="entry name" value="PBPb"/>
    <property type="match status" value="1"/>
</dbReference>
<reference evidence="4 5" key="1">
    <citation type="submission" date="2020-02" db="EMBL/GenBank/DDBJ databases">
        <title>Genome sequence of the type strain CGMCC 1.15528 of Mesorhizobium zhangyense.</title>
        <authorList>
            <person name="Gao J."/>
            <person name="Sun J."/>
        </authorList>
    </citation>
    <scope>NUCLEOTIDE SEQUENCE [LARGE SCALE GENOMIC DNA]</scope>
    <source>
        <strain evidence="4 5">CGMCC 1.15528</strain>
    </source>
</reference>
<keyword evidence="5" id="KW-1185">Reference proteome</keyword>
<dbReference type="AlphaFoldDB" id="A0A7C9VC42"/>
<evidence type="ECO:0000259" key="3">
    <source>
        <dbReference type="SMART" id="SM00062"/>
    </source>
</evidence>
<dbReference type="PANTHER" id="PTHR35936:SF17">
    <property type="entry name" value="ARGININE-BINDING EXTRACELLULAR PROTEIN ARTP"/>
    <property type="match status" value="1"/>
</dbReference>
<evidence type="ECO:0000256" key="2">
    <source>
        <dbReference type="SAM" id="SignalP"/>
    </source>
</evidence>
<dbReference type="CDD" id="cd13530">
    <property type="entry name" value="PBP2_peptides_like"/>
    <property type="match status" value="1"/>
</dbReference>
<dbReference type="InterPro" id="IPR001638">
    <property type="entry name" value="Solute-binding_3/MltF_N"/>
</dbReference>
<keyword evidence="1 2" id="KW-0732">Signal</keyword>
<dbReference type="SUPFAM" id="SSF53850">
    <property type="entry name" value="Periplasmic binding protein-like II"/>
    <property type="match status" value="1"/>
</dbReference>
<comment type="caution">
    <text evidence="4">The sequence shown here is derived from an EMBL/GenBank/DDBJ whole genome shotgun (WGS) entry which is preliminary data.</text>
</comment>
<feature type="signal peptide" evidence="2">
    <location>
        <begin position="1"/>
        <end position="26"/>
    </location>
</feature>
<gene>
    <name evidence="4" type="ORF">G6N74_29245</name>
</gene>
<proteinExistence type="predicted"/>